<dbReference type="AlphaFoldDB" id="A0AAU9SFH4"/>
<dbReference type="EMBL" id="OU466861">
    <property type="protein sequence ID" value="CAH2065214.1"/>
    <property type="molecule type" value="Genomic_DNA"/>
</dbReference>
<sequence length="180" mass="20296">MDLPVKAIVSLHPDEIENSLPTKKSQLSSVDPLRGGANPRALRINFRPARDMSRDGPRTKRVCLKTPTQNSISSWAEIQHKQPCQEPMFWDTSFVPDDTILRDRLLKLIGAEPNTHCGRCLKQLHFGRYRVEMACMAFGHDKSGTPEVRDTRNNCLNKLKPTSEGQRFGTPAGNSFSHLM</sequence>
<evidence type="ECO:0000256" key="1">
    <source>
        <dbReference type="SAM" id="MobiDB-lite"/>
    </source>
</evidence>
<proteinExistence type="predicted"/>
<evidence type="ECO:0000313" key="3">
    <source>
        <dbReference type="Proteomes" id="UP000836841"/>
    </source>
</evidence>
<gene>
    <name evidence="2" type="ORF">TAV2_LOCUS17186</name>
</gene>
<dbReference type="Proteomes" id="UP000836841">
    <property type="component" value="Chromosome 5"/>
</dbReference>
<organism evidence="2 3">
    <name type="scientific">Thlaspi arvense</name>
    <name type="common">Field penny-cress</name>
    <dbReference type="NCBI Taxonomy" id="13288"/>
    <lineage>
        <taxon>Eukaryota</taxon>
        <taxon>Viridiplantae</taxon>
        <taxon>Streptophyta</taxon>
        <taxon>Embryophyta</taxon>
        <taxon>Tracheophyta</taxon>
        <taxon>Spermatophyta</taxon>
        <taxon>Magnoliopsida</taxon>
        <taxon>eudicotyledons</taxon>
        <taxon>Gunneridae</taxon>
        <taxon>Pentapetalae</taxon>
        <taxon>rosids</taxon>
        <taxon>malvids</taxon>
        <taxon>Brassicales</taxon>
        <taxon>Brassicaceae</taxon>
        <taxon>Thlaspideae</taxon>
        <taxon>Thlaspi</taxon>
    </lineage>
</organism>
<evidence type="ECO:0000313" key="2">
    <source>
        <dbReference type="EMBL" id="CAH2065214.1"/>
    </source>
</evidence>
<accession>A0AAU9SFH4</accession>
<reference evidence="2 3" key="1">
    <citation type="submission" date="2022-03" db="EMBL/GenBank/DDBJ databases">
        <authorList>
            <person name="Nunn A."/>
            <person name="Chopra R."/>
            <person name="Nunn A."/>
            <person name="Contreras Garrido A."/>
        </authorList>
    </citation>
    <scope>NUCLEOTIDE SEQUENCE [LARGE SCALE GENOMIC DNA]</scope>
</reference>
<feature type="region of interest" description="Disordered" evidence="1">
    <location>
        <begin position="159"/>
        <end position="180"/>
    </location>
</feature>
<name>A0AAU9SFH4_THLAR</name>
<keyword evidence="3" id="KW-1185">Reference proteome</keyword>
<protein>
    <submittedName>
        <fullName evidence="2">Uncharacterized protein</fullName>
    </submittedName>
</protein>